<evidence type="ECO:0000313" key="2">
    <source>
        <dbReference type="EMBL" id="AZH25663.1"/>
    </source>
</evidence>
<dbReference type="Gene3D" id="1.10.10.10">
    <property type="entry name" value="Winged helix-like DNA-binding domain superfamily/Winged helix DNA-binding domain"/>
    <property type="match status" value="1"/>
</dbReference>
<dbReference type="Pfam" id="PF03551">
    <property type="entry name" value="PadR"/>
    <property type="match status" value="1"/>
</dbReference>
<dbReference type="EMBL" id="CP034145">
    <property type="protein sequence ID" value="AZH25663.1"/>
    <property type="molecule type" value="Genomic_DNA"/>
</dbReference>
<evidence type="ECO:0000313" key="3">
    <source>
        <dbReference type="Proteomes" id="UP000282007"/>
    </source>
</evidence>
<dbReference type="PANTHER" id="PTHR38600:SF1">
    <property type="entry name" value="TRANSCRIPTIONAL REGULATORY PROTEIN"/>
    <property type="match status" value="1"/>
</dbReference>
<organism evidence="2 3">
    <name type="scientific">Haloplanus aerogenes</name>
    <dbReference type="NCBI Taxonomy" id="660522"/>
    <lineage>
        <taxon>Archaea</taxon>
        <taxon>Methanobacteriati</taxon>
        <taxon>Methanobacteriota</taxon>
        <taxon>Stenosarchaea group</taxon>
        <taxon>Halobacteria</taxon>
        <taxon>Halobacteriales</taxon>
        <taxon>Haloferacaceae</taxon>
        <taxon>Haloplanus</taxon>
    </lineage>
</organism>
<dbReference type="InterPro" id="IPR011991">
    <property type="entry name" value="ArsR-like_HTH"/>
</dbReference>
<dbReference type="SUPFAM" id="SSF46785">
    <property type="entry name" value="Winged helix' DNA-binding domain"/>
    <property type="match status" value="1"/>
</dbReference>
<protein>
    <submittedName>
        <fullName evidence="2">ArsR family transcriptional regulator</fullName>
    </submittedName>
</protein>
<accession>A0A3G8QSY6</accession>
<sequence>MMGLVPETKVRILEALDEEQAHGYLLAERLDLSHGYIYTHLKELRQEGMIEVVDESEGKKIYGLTENGEYLLKALIDRN</sequence>
<evidence type="ECO:0000259" key="1">
    <source>
        <dbReference type="Pfam" id="PF03551"/>
    </source>
</evidence>
<name>A0A3G8QSY6_9EURY</name>
<feature type="domain" description="Transcription regulator PadR N-terminal" evidence="1">
    <location>
        <begin position="12"/>
        <end position="73"/>
    </location>
</feature>
<keyword evidence="3" id="KW-1185">Reference proteome</keyword>
<proteinExistence type="predicted"/>
<dbReference type="AlphaFoldDB" id="A0A3G8QSY6"/>
<dbReference type="KEGG" id="haer:DU502_09855"/>
<dbReference type="InterPro" id="IPR036390">
    <property type="entry name" value="WH_DNA-bd_sf"/>
</dbReference>
<reference evidence="2 3" key="1">
    <citation type="submission" date="2018-07" db="EMBL/GenBank/DDBJ databases">
        <title>Genome sequences of Haloplanus aerogenes JCM 16430T.</title>
        <authorList>
            <person name="Kim Y.B."/>
            <person name="Roh S.W."/>
        </authorList>
    </citation>
    <scope>NUCLEOTIDE SEQUENCE [LARGE SCALE GENOMIC DNA]</scope>
    <source>
        <strain evidence="2 3">JCM 16430</strain>
    </source>
</reference>
<dbReference type="PANTHER" id="PTHR38600">
    <property type="entry name" value="TRANSCRIPTIONAL REGULATORY PROTEIN"/>
    <property type="match status" value="1"/>
</dbReference>
<dbReference type="InterPro" id="IPR036388">
    <property type="entry name" value="WH-like_DNA-bd_sf"/>
</dbReference>
<dbReference type="Proteomes" id="UP000282007">
    <property type="component" value="Chromosome"/>
</dbReference>
<dbReference type="OrthoDB" id="56053at2157"/>
<dbReference type="InterPro" id="IPR005149">
    <property type="entry name" value="Tscrpt_reg_PadR_N"/>
</dbReference>
<dbReference type="CDD" id="cd00090">
    <property type="entry name" value="HTH_ARSR"/>
    <property type="match status" value="1"/>
</dbReference>
<gene>
    <name evidence="2" type="ORF">DU502_09855</name>
</gene>